<dbReference type="InterPro" id="IPR009921">
    <property type="entry name" value="YehS-like"/>
</dbReference>
<dbReference type="Pfam" id="PF07308">
    <property type="entry name" value="DUF1456"/>
    <property type="match status" value="2"/>
</dbReference>
<name>B3PBI7_CELJU</name>
<keyword evidence="2" id="KW-1185">Reference proteome</keyword>
<dbReference type="KEGG" id="cja:CJA_2754"/>
<dbReference type="STRING" id="498211.CJA_2754"/>
<dbReference type="Proteomes" id="UP000001036">
    <property type="component" value="Chromosome"/>
</dbReference>
<dbReference type="EMBL" id="CP000934">
    <property type="protein sequence ID" value="ACE86193.1"/>
    <property type="molecule type" value="Genomic_DNA"/>
</dbReference>
<reference evidence="1 2" key="1">
    <citation type="journal article" date="2008" name="J. Bacteriol.">
        <title>Insights into plant cell wall degradation from the genome sequence of the soil bacterium Cellvibrio japonicus.</title>
        <authorList>
            <person name="Deboy R.T."/>
            <person name="Mongodin E.F."/>
            <person name="Fouts D.E."/>
            <person name="Tailford L.E."/>
            <person name="Khouri H."/>
            <person name="Emerson J.B."/>
            <person name="Mohamoud Y."/>
            <person name="Watkins K."/>
            <person name="Henrissat B."/>
            <person name="Gilbert H.J."/>
            <person name="Nelson K.E."/>
        </authorList>
    </citation>
    <scope>NUCLEOTIDE SEQUENCE [LARGE SCALE GENOMIC DNA]</scope>
    <source>
        <strain evidence="1 2">Ueda107</strain>
    </source>
</reference>
<evidence type="ECO:0000313" key="1">
    <source>
        <dbReference type="EMBL" id="ACE86193.1"/>
    </source>
</evidence>
<dbReference type="HOGENOM" id="CLU_087517_1_0_6"/>
<dbReference type="eggNOG" id="COG4807">
    <property type="taxonomic scope" value="Bacteria"/>
</dbReference>
<accession>B3PBI7</accession>
<evidence type="ECO:0000313" key="2">
    <source>
        <dbReference type="Proteomes" id="UP000001036"/>
    </source>
</evidence>
<organism evidence="1 2">
    <name type="scientific">Cellvibrio japonicus (strain Ueda107)</name>
    <name type="common">Pseudomonas fluorescens subsp. cellulosa</name>
    <dbReference type="NCBI Taxonomy" id="498211"/>
    <lineage>
        <taxon>Bacteria</taxon>
        <taxon>Pseudomonadati</taxon>
        <taxon>Pseudomonadota</taxon>
        <taxon>Gammaproteobacteria</taxon>
        <taxon>Cellvibrionales</taxon>
        <taxon>Cellvibrionaceae</taxon>
        <taxon>Cellvibrio</taxon>
    </lineage>
</organism>
<protein>
    <submittedName>
        <fullName evidence="1">Conserved domain protein</fullName>
    </submittedName>
</protein>
<proteinExistence type="predicted"/>
<dbReference type="PANTHER" id="PTHR37805:SF1">
    <property type="entry name" value="CYTOPLASMIC PROTEIN"/>
    <property type="match status" value="1"/>
</dbReference>
<sequence>MVGMNTNAILRKLTQSLAISRPELQVWFAAIDVELEPAEVDALLVPESSPASVDLPQYLLLQLLNQWIVQQRGQKPEASVEVVNKQTKLSNNDVLKKLRIAYQLHEQDVRDLLRLVTIELTKSDLSALFRKAGHPQYKACDDELVLDFIEGLGLWLARPIST</sequence>
<dbReference type="AlphaFoldDB" id="B3PBI7"/>
<gene>
    <name evidence="1" type="ordered locus">CJA_2754</name>
</gene>
<dbReference type="PANTHER" id="PTHR37805">
    <property type="entry name" value="CYTOPLASMIC PROTEIN-RELATED"/>
    <property type="match status" value="1"/>
</dbReference>